<dbReference type="PROSITE" id="PS50041">
    <property type="entry name" value="C_TYPE_LECTIN_2"/>
    <property type="match status" value="1"/>
</dbReference>
<dbReference type="GO" id="GO:0008083">
    <property type="term" value="F:growth factor activity"/>
    <property type="evidence" value="ECO:0007669"/>
    <property type="project" value="TreeGrafter"/>
</dbReference>
<dbReference type="InterPro" id="IPR016186">
    <property type="entry name" value="C-type_lectin-like/link_sf"/>
</dbReference>
<gene>
    <name evidence="8" type="primary">LOC108075763</name>
</gene>
<name>A0A6P4I4F8_DROKI</name>
<dbReference type="InterPro" id="IPR001304">
    <property type="entry name" value="C-type_lectin-like"/>
</dbReference>
<keyword evidence="3 5" id="KW-0732">Signal</keyword>
<dbReference type="CDD" id="cd00037">
    <property type="entry name" value="CLECT"/>
    <property type="match status" value="1"/>
</dbReference>
<dbReference type="PANTHER" id="PTHR22799:SF1">
    <property type="entry name" value="C-TYPE LECTIN DOMAIN FAMILY 11 MEMBER A"/>
    <property type="match status" value="1"/>
</dbReference>
<dbReference type="GO" id="GO:0005615">
    <property type="term" value="C:extracellular space"/>
    <property type="evidence" value="ECO:0007669"/>
    <property type="project" value="TreeGrafter"/>
</dbReference>
<dbReference type="Pfam" id="PF00059">
    <property type="entry name" value="Lectin_C"/>
    <property type="match status" value="1"/>
</dbReference>
<reference evidence="7" key="1">
    <citation type="submission" date="2025-05" db="UniProtKB">
        <authorList>
            <consortium name="RefSeq"/>
        </authorList>
    </citation>
    <scope>NUCLEOTIDE SEQUENCE [LARGE SCALE GENOMIC DNA]</scope>
    <source>
        <strain evidence="7">14028-0561.14</strain>
    </source>
</reference>
<dbReference type="Proteomes" id="UP001652661">
    <property type="component" value="Chromosome 2L"/>
</dbReference>
<dbReference type="GO" id="GO:0030246">
    <property type="term" value="F:carbohydrate binding"/>
    <property type="evidence" value="ECO:0007669"/>
    <property type="project" value="UniProtKB-KW"/>
</dbReference>
<accession>A0A6P4I4F8</accession>
<dbReference type="GeneID" id="108075763"/>
<feature type="domain" description="C-type lectin" evidence="6">
    <location>
        <begin position="168"/>
        <end position="281"/>
    </location>
</feature>
<evidence type="ECO:0000256" key="1">
    <source>
        <dbReference type="ARBA" id="ARBA00004613"/>
    </source>
</evidence>
<sequence>MFKCGTYIFLVVWSLRNVSLAEESLRFGYVCLLDEPNPNHCDSFCLNTLLPLLSQIAQGQEQENSLKTETKESLDLMKSQQTKIEDQLRSHMESQLKVQAKLEADLLELQTKLDGKLQTVQTAMENRLQAMQTNLEGQLQAIMAKMNESIVDVADRDLNKVPSDFKRIGSRYFRVIEKAQDWTTAGKTCQTMKGYLASIQNEDELTAISANLKNFACYWLGINDRYNEGHYVSVASNRKAEILKWKEGEPNDKSHEENCVLLIDGKMADYHCNASCSFICQADNKI</sequence>
<evidence type="ECO:0000313" key="8">
    <source>
        <dbReference type="RefSeq" id="XP_017023812.1"/>
    </source>
</evidence>
<protein>
    <submittedName>
        <fullName evidence="8">Accessory gland protein Acp29AB</fullName>
    </submittedName>
</protein>
<dbReference type="Gene3D" id="3.10.100.10">
    <property type="entry name" value="Mannose-Binding Protein A, subunit A"/>
    <property type="match status" value="1"/>
</dbReference>
<reference evidence="8" key="2">
    <citation type="submission" date="2025-08" db="UniProtKB">
        <authorList>
            <consortium name="RefSeq"/>
        </authorList>
    </citation>
    <scope>IDENTIFICATION</scope>
    <source>
        <strain evidence="8">14028-0561.14</strain>
        <tissue evidence="8">Whole fly</tissue>
    </source>
</reference>
<evidence type="ECO:0000259" key="6">
    <source>
        <dbReference type="PROSITE" id="PS50041"/>
    </source>
</evidence>
<dbReference type="PANTHER" id="PTHR22799">
    <property type="entry name" value="TETRANECTIN-RELATED"/>
    <property type="match status" value="1"/>
</dbReference>
<keyword evidence="7" id="KW-1185">Reference proteome</keyword>
<dbReference type="Gene3D" id="1.20.120.20">
    <property type="entry name" value="Apolipoprotein"/>
    <property type="match status" value="1"/>
</dbReference>
<proteinExistence type="predicted"/>
<feature type="chain" id="PRO_5028147128" evidence="5">
    <location>
        <begin position="22"/>
        <end position="286"/>
    </location>
</feature>
<comment type="subcellular location">
    <subcellularLocation>
        <location evidence="1">Secreted</location>
    </subcellularLocation>
</comment>
<dbReference type="InterPro" id="IPR051663">
    <property type="entry name" value="CLec_Tetranectin-domain"/>
</dbReference>
<feature type="signal peptide" evidence="5">
    <location>
        <begin position="1"/>
        <end position="21"/>
    </location>
</feature>
<evidence type="ECO:0000256" key="5">
    <source>
        <dbReference type="SAM" id="SignalP"/>
    </source>
</evidence>
<dbReference type="InterPro" id="IPR016187">
    <property type="entry name" value="CTDL_fold"/>
</dbReference>
<dbReference type="RefSeq" id="XP_017023812.1">
    <property type="nucleotide sequence ID" value="XM_017168323.3"/>
</dbReference>
<dbReference type="SUPFAM" id="SSF56436">
    <property type="entry name" value="C-type lectin-like"/>
    <property type="match status" value="1"/>
</dbReference>
<organism evidence="7 8">
    <name type="scientific">Drosophila kikkawai</name>
    <name type="common">Fruit fly</name>
    <dbReference type="NCBI Taxonomy" id="30033"/>
    <lineage>
        <taxon>Eukaryota</taxon>
        <taxon>Metazoa</taxon>
        <taxon>Ecdysozoa</taxon>
        <taxon>Arthropoda</taxon>
        <taxon>Hexapoda</taxon>
        <taxon>Insecta</taxon>
        <taxon>Pterygota</taxon>
        <taxon>Neoptera</taxon>
        <taxon>Endopterygota</taxon>
        <taxon>Diptera</taxon>
        <taxon>Brachycera</taxon>
        <taxon>Muscomorpha</taxon>
        <taxon>Ephydroidea</taxon>
        <taxon>Drosophilidae</taxon>
        <taxon>Drosophila</taxon>
        <taxon>Sophophora</taxon>
    </lineage>
</organism>
<evidence type="ECO:0000313" key="7">
    <source>
        <dbReference type="Proteomes" id="UP001652661"/>
    </source>
</evidence>
<evidence type="ECO:0000256" key="3">
    <source>
        <dbReference type="ARBA" id="ARBA00022729"/>
    </source>
</evidence>
<dbReference type="AlphaFoldDB" id="A0A6P4I4F8"/>
<dbReference type="OrthoDB" id="6727623at2759"/>
<keyword evidence="4" id="KW-0430">Lectin</keyword>
<dbReference type="SMART" id="SM00034">
    <property type="entry name" value="CLECT"/>
    <property type="match status" value="1"/>
</dbReference>
<evidence type="ECO:0000256" key="2">
    <source>
        <dbReference type="ARBA" id="ARBA00022525"/>
    </source>
</evidence>
<evidence type="ECO:0000256" key="4">
    <source>
        <dbReference type="ARBA" id="ARBA00022734"/>
    </source>
</evidence>
<keyword evidence="2" id="KW-0964">Secreted</keyword>